<dbReference type="Proteomes" id="UP000202511">
    <property type="component" value="Segment"/>
</dbReference>
<dbReference type="KEGG" id="vg:23462593"/>
<feature type="transmembrane region" description="Helical" evidence="2">
    <location>
        <begin position="64"/>
        <end position="83"/>
    </location>
</feature>
<organism evidence="3 4">
    <name type="scientific">Pandoravirus inopinatum</name>
    <dbReference type="NCBI Taxonomy" id="1605721"/>
    <lineage>
        <taxon>Viruses</taxon>
        <taxon>Pandoravirus</taxon>
    </lineage>
</organism>
<dbReference type="Gene3D" id="1.25.40.20">
    <property type="entry name" value="Ankyrin repeat-containing domain"/>
    <property type="match status" value="1"/>
</dbReference>
<keyword evidence="2" id="KW-0812">Transmembrane</keyword>
<protein>
    <recommendedName>
        <fullName evidence="5">Ankyrin repeat protein</fullName>
    </recommendedName>
</protein>
<dbReference type="InterPro" id="IPR036770">
    <property type="entry name" value="Ankyrin_rpt-contain_sf"/>
</dbReference>
<proteinExistence type="predicted"/>
<dbReference type="GeneID" id="23462593"/>
<sequence length="611" mass="66221">MTCRRLCRVSRPVFGFFWSTTCILGTSHAFHLYMGASVVSIKCRWMMAPSPVPTDNEPQGRPNAPTSTLSLVLPFFFIFSFLFSKKEKEKHWSWPMAKKGRAGRLGDGTISGERALSSSILFRGSVFVSTFLHRLGLPAPLNLRHLIERTTQKYQKRALCGTAGMKTTRSPKRGCAAEHRADDPMDQDNNPTRQVSPFLLLPYEIVVEIVGHLCLRDAAAAAASGTPLADAAHEVLDKRLASALAAAGINTQGNIRKDDVAAHYVALHNAIARDDPATVAAVLRAGVVPSPDAQMPPIEFMAYWATSVIATFGVAGDGYVWGAPALDMARHVPCRVPGPDGVIPYELSDDLGASRVLAVSLPRNALPHTPLVKAIRCGSRRVVRTLLAAGARPHPSVETLLACAIDRLVYRSVLMVRRRQGSTAGRVFPAWDTPEHRDVDGPGIVDDLLAAFARTPPPLDALDVNPLTVLRGALGWASIAYRWDQVGEPSDGPLSRVTRALSSLLAAGYSPDERMSLVPQNDALYGHLVDRIARGLSTHADPTHPFDEATGMRRKVVDITERQAATATHDDIKHEPVRANKYAPTRIIPLGLSAICAAYDAIPRPDGDTES</sequence>
<dbReference type="RefSeq" id="YP_009119911.1">
    <property type="nucleotide sequence ID" value="NC_026440.1"/>
</dbReference>
<reference evidence="3 4" key="1">
    <citation type="journal article" date="2015" name="Parasitol. Res.">
        <title>Viruses in close associations with free-living amoebae.</title>
        <authorList>
            <person name="Scheid P."/>
        </authorList>
    </citation>
    <scope>NUCLEOTIDE SEQUENCE [LARGE SCALE GENOMIC DNA]</scope>
    <source>
        <strain evidence="3">KlaHel</strain>
    </source>
</reference>
<evidence type="ECO:0000313" key="3">
    <source>
        <dbReference type="EMBL" id="AJF97676.1"/>
    </source>
</evidence>
<name>A0A0B5J9Z0_9VIRU</name>
<keyword evidence="2" id="KW-0472">Membrane</keyword>
<evidence type="ECO:0000256" key="1">
    <source>
        <dbReference type="SAM" id="MobiDB-lite"/>
    </source>
</evidence>
<evidence type="ECO:0008006" key="5">
    <source>
        <dbReference type="Google" id="ProtNLM"/>
    </source>
</evidence>
<keyword evidence="2" id="KW-1133">Transmembrane helix</keyword>
<accession>A0A0B5J9Z0</accession>
<evidence type="ECO:0000256" key="2">
    <source>
        <dbReference type="SAM" id="Phobius"/>
    </source>
</evidence>
<feature type="region of interest" description="Disordered" evidence="1">
    <location>
        <begin position="165"/>
        <end position="190"/>
    </location>
</feature>
<dbReference type="EMBL" id="KP136319">
    <property type="protein sequence ID" value="AJF97676.1"/>
    <property type="molecule type" value="Genomic_DNA"/>
</dbReference>
<evidence type="ECO:0000313" key="4">
    <source>
        <dbReference type="Proteomes" id="UP000202511"/>
    </source>
</evidence>